<dbReference type="EMBL" id="LBNQ01000012">
    <property type="protein sequence ID" value="KKW68826.1"/>
    <property type="molecule type" value="Genomic_DNA"/>
</dbReference>
<dbReference type="AlphaFoldDB" id="A0A0U1Q254"/>
<protein>
    <submittedName>
        <fullName evidence="1">Uncharacterized protein</fullName>
    </submittedName>
</protein>
<keyword evidence="2" id="KW-1185">Reference proteome</keyword>
<proteinExistence type="predicted"/>
<reference evidence="1 2" key="1">
    <citation type="submission" date="2015-05" db="EMBL/GenBank/DDBJ databases">
        <title>Draft genome sequence of Lampropedia sp. CT6, isolated from the microbial mat of a hot water spring, located at Manikaran, India.</title>
        <authorList>
            <person name="Tripathi C."/>
            <person name="Rani P."/>
            <person name="Mahato N.K."/>
            <person name="Lal R."/>
        </authorList>
    </citation>
    <scope>NUCLEOTIDE SEQUENCE [LARGE SCALE GENOMIC DNA]</scope>
    <source>
        <strain evidence="1 2">CT6</strain>
    </source>
</reference>
<dbReference type="Proteomes" id="UP000050580">
    <property type="component" value="Unassembled WGS sequence"/>
</dbReference>
<organism evidence="1 2">
    <name type="scientific">Lampropedia cohaerens</name>
    <dbReference type="NCBI Taxonomy" id="1610491"/>
    <lineage>
        <taxon>Bacteria</taxon>
        <taxon>Pseudomonadati</taxon>
        <taxon>Pseudomonadota</taxon>
        <taxon>Betaproteobacteria</taxon>
        <taxon>Burkholderiales</taxon>
        <taxon>Comamonadaceae</taxon>
        <taxon>Lampropedia</taxon>
    </lineage>
</organism>
<evidence type="ECO:0000313" key="2">
    <source>
        <dbReference type="Proteomes" id="UP000050580"/>
    </source>
</evidence>
<evidence type="ECO:0000313" key="1">
    <source>
        <dbReference type="EMBL" id="KKW68826.1"/>
    </source>
</evidence>
<gene>
    <name evidence="1" type="ORF">AAV94_02465</name>
</gene>
<sequence>MPYRLTITGDGIRPGELDAARRTYIETLRTRLGDDAAIARHFRAWERCAVALYDGASRSPADEADAKAYLAATREAEFAAAECMPDAVFLNFDFEVC</sequence>
<comment type="caution">
    <text evidence="1">The sequence shown here is derived from an EMBL/GenBank/DDBJ whole genome shotgun (WGS) entry which is preliminary data.</text>
</comment>
<name>A0A0U1Q254_9BURK</name>
<accession>A0A0U1Q254</accession>